<dbReference type="InterPro" id="IPR055377">
    <property type="entry name" value="GH3_M"/>
</dbReference>
<dbReference type="Pfam" id="PF03321">
    <property type="entry name" value="GH3"/>
    <property type="match status" value="1"/>
</dbReference>
<evidence type="ECO:0000313" key="4">
    <source>
        <dbReference type="EMBL" id="KAE8702054.1"/>
    </source>
</evidence>
<gene>
    <name evidence="4" type="ORF">F3Y22_tig00110503pilonHSYRG00668</name>
</gene>
<evidence type="ECO:0000256" key="2">
    <source>
        <dbReference type="ARBA" id="ARBA00022598"/>
    </source>
</evidence>
<dbReference type="AlphaFoldDB" id="A0A6A3AC11"/>
<dbReference type="Proteomes" id="UP000436088">
    <property type="component" value="Unassembled WGS sequence"/>
</dbReference>
<keyword evidence="5" id="KW-1185">Reference proteome</keyword>
<dbReference type="PANTHER" id="PTHR31901">
    <property type="entry name" value="GH3 DOMAIN-CONTAINING PROTEIN"/>
    <property type="match status" value="1"/>
</dbReference>
<dbReference type="EMBL" id="VEPZ02001013">
    <property type="protein sequence ID" value="KAE8702054.1"/>
    <property type="molecule type" value="Genomic_DNA"/>
</dbReference>
<evidence type="ECO:0000313" key="5">
    <source>
        <dbReference type="Proteomes" id="UP000436088"/>
    </source>
</evidence>
<feature type="domain" description="GH3 middle" evidence="3">
    <location>
        <begin position="178"/>
        <end position="268"/>
    </location>
</feature>
<evidence type="ECO:0000256" key="1">
    <source>
        <dbReference type="ARBA" id="ARBA00008068"/>
    </source>
</evidence>
<dbReference type="GO" id="GO:0005737">
    <property type="term" value="C:cytoplasm"/>
    <property type="evidence" value="ECO:0007669"/>
    <property type="project" value="TreeGrafter"/>
</dbReference>
<name>A0A6A3AC11_HIBSY</name>
<dbReference type="GO" id="GO:0016881">
    <property type="term" value="F:acid-amino acid ligase activity"/>
    <property type="evidence" value="ECO:0007669"/>
    <property type="project" value="TreeGrafter"/>
</dbReference>
<keyword evidence="2" id="KW-0436">Ligase</keyword>
<proteinExistence type="inferred from homology"/>
<accession>A0A6A3AC11</accession>
<protein>
    <submittedName>
        <fullName evidence="4">Indole-3-acetic acid-amido synthetase GH3.17</fullName>
    </submittedName>
</protein>
<dbReference type="InterPro" id="IPR004993">
    <property type="entry name" value="GH3"/>
</dbReference>
<comment type="caution">
    <text evidence="4">The sequence shown here is derived from an EMBL/GenBank/DDBJ whole genome shotgun (WGS) entry which is preliminary data.</text>
</comment>
<sequence length="304" mass="34397">MELMFAKPEVGTPSGLKASAASTRLFKGSSFRDMLPKLYTSPFETIFCPDTKQRMYCQLLFGLIQRDEVVKIGSVFASTVLRSIKFFKNNWKELCSNITGRISDWITDSGCWNASSSIVKPDPELADLVENICRCESWHGIIRRLWPKTKYVAAVCTGAMMQYTAELEFNCGGLPLVGVYYEFVPVKEECVTETRYQAEFRGVSHNDSLEMKSIDEDTEPVDLVNMKPARCFELLVTSSTGLYRYRVEDVLMVTGFHNNAPQFRFMGRQNIALSVDMERTSQADLLKAVIEAKTLLDQLGFILS</sequence>
<dbReference type="PANTHER" id="PTHR31901:SF57">
    <property type="entry name" value="INDOLE-3-ACETIC ACID-AMIDO SYNTHETASE GH3.17-LIKE ISOFORM X3"/>
    <property type="match status" value="1"/>
</dbReference>
<reference evidence="4" key="1">
    <citation type="submission" date="2019-09" db="EMBL/GenBank/DDBJ databases">
        <title>Draft genome information of white flower Hibiscus syriacus.</title>
        <authorList>
            <person name="Kim Y.-M."/>
        </authorList>
    </citation>
    <scope>NUCLEOTIDE SEQUENCE [LARGE SCALE GENOMIC DNA]</scope>
    <source>
        <strain evidence="4">YM2019G1</strain>
    </source>
</reference>
<dbReference type="Pfam" id="PF23571">
    <property type="entry name" value="GH3_M"/>
    <property type="match status" value="1"/>
</dbReference>
<organism evidence="4 5">
    <name type="scientific">Hibiscus syriacus</name>
    <name type="common">Rose of Sharon</name>
    <dbReference type="NCBI Taxonomy" id="106335"/>
    <lineage>
        <taxon>Eukaryota</taxon>
        <taxon>Viridiplantae</taxon>
        <taxon>Streptophyta</taxon>
        <taxon>Embryophyta</taxon>
        <taxon>Tracheophyta</taxon>
        <taxon>Spermatophyta</taxon>
        <taxon>Magnoliopsida</taxon>
        <taxon>eudicotyledons</taxon>
        <taxon>Gunneridae</taxon>
        <taxon>Pentapetalae</taxon>
        <taxon>rosids</taxon>
        <taxon>malvids</taxon>
        <taxon>Malvales</taxon>
        <taxon>Malvaceae</taxon>
        <taxon>Malvoideae</taxon>
        <taxon>Hibiscus</taxon>
    </lineage>
</organism>
<evidence type="ECO:0000259" key="3">
    <source>
        <dbReference type="Pfam" id="PF23571"/>
    </source>
</evidence>
<comment type="similarity">
    <text evidence="1">Belongs to the IAA-amido conjugating enzyme family.</text>
</comment>